<organism evidence="3 4">
    <name type="scientific">Streptomyces mirabilis</name>
    <dbReference type="NCBI Taxonomy" id="68239"/>
    <lineage>
        <taxon>Bacteria</taxon>
        <taxon>Bacillati</taxon>
        <taxon>Actinomycetota</taxon>
        <taxon>Actinomycetes</taxon>
        <taxon>Kitasatosporales</taxon>
        <taxon>Streptomycetaceae</taxon>
        <taxon>Streptomyces</taxon>
    </lineage>
</organism>
<dbReference type="EMBL" id="JARAKF010000001">
    <property type="protein sequence ID" value="MDU8995628.1"/>
    <property type="molecule type" value="Genomic_DNA"/>
</dbReference>
<comment type="caution">
    <text evidence="3">The sequence shown here is derived from an EMBL/GenBank/DDBJ whole genome shotgun (WGS) entry which is preliminary data.</text>
</comment>
<dbReference type="Gene3D" id="3.20.20.30">
    <property type="entry name" value="Luciferase-like domain"/>
    <property type="match status" value="1"/>
</dbReference>
<dbReference type="InterPro" id="IPR011251">
    <property type="entry name" value="Luciferase-like_dom"/>
</dbReference>
<keyword evidence="1" id="KW-0560">Oxidoreductase</keyword>
<evidence type="ECO:0000313" key="4">
    <source>
        <dbReference type="Proteomes" id="UP001257627"/>
    </source>
</evidence>
<feature type="domain" description="Luciferase-like" evidence="2">
    <location>
        <begin position="14"/>
        <end position="291"/>
    </location>
</feature>
<reference evidence="3 4" key="1">
    <citation type="submission" date="2023-02" db="EMBL/GenBank/DDBJ databases">
        <authorList>
            <person name="Maleckis M."/>
        </authorList>
    </citation>
    <scope>NUCLEOTIDE SEQUENCE [LARGE SCALE GENOMIC DNA]</scope>
    <source>
        <strain evidence="3 4">P8-A2</strain>
    </source>
</reference>
<dbReference type="RefSeq" id="WP_054237392.1">
    <property type="nucleotide sequence ID" value="NZ_CP107955.1"/>
</dbReference>
<dbReference type="PANTHER" id="PTHR43244">
    <property type="match status" value="1"/>
</dbReference>
<dbReference type="InterPro" id="IPR050564">
    <property type="entry name" value="F420-G6PD/mer"/>
</dbReference>
<dbReference type="CDD" id="cd01097">
    <property type="entry name" value="Tetrahydromethanopterin_reductase"/>
    <property type="match status" value="1"/>
</dbReference>
<dbReference type="PANTHER" id="PTHR43244:SF1">
    <property type="entry name" value="5,10-METHYLENETETRAHYDROMETHANOPTERIN REDUCTASE"/>
    <property type="match status" value="1"/>
</dbReference>
<evidence type="ECO:0000313" key="3">
    <source>
        <dbReference type="EMBL" id="MDU8995628.1"/>
    </source>
</evidence>
<gene>
    <name evidence="3" type="ORF">PU648_25380</name>
</gene>
<dbReference type="Proteomes" id="UP001257627">
    <property type="component" value="Unassembled WGS sequence"/>
</dbReference>
<evidence type="ECO:0000259" key="2">
    <source>
        <dbReference type="Pfam" id="PF00296"/>
    </source>
</evidence>
<dbReference type="Pfam" id="PF00296">
    <property type="entry name" value="Bac_luciferase"/>
    <property type="match status" value="1"/>
</dbReference>
<dbReference type="SUPFAM" id="SSF51679">
    <property type="entry name" value="Bacterial luciferase-like"/>
    <property type="match status" value="1"/>
</dbReference>
<dbReference type="InterPro" id="IPR036661">
    <property type="entry name" value="Luciferase-like_sf"/>
</dbReference>
<accession>A0ABU3UNX9</accession>
<name>A0ABU3UNX9_9ACTN</name>
<evidence type="ECO:0000256" key="1">
    <source>
        <dbReference type="ARBA" id="ARBA00023002"/>
    </source>
</evidence>
<protein>
    <submittedName>
        <fullName evidence="3">LLM class flavin-dependent oxidoreductase</fullName>
    </submittedName>
</protein>
<proteinExistence type="predicted"/>
<dbReference type="GeneID" id="93999776"/>
<keyword evidence="4" id="KW-1185">Reference proteome</keyword>
<sequence>MNSPHTTSVVYPLQASHVAHVVPFARLLQQRGRGRLWLGQSLGIETHHVFAALAGSGLQIPFGSSVALSPLRHPYDAAVQARSVAQLSGLPYVAGIGPGSTDFQRSVRSGPLPKPVTAAREYLTTMRALVDGQVVHADTDEYSTHTSLPTMSSPPVEYGLGVLRPAMARAAGQVADVAITWLTPPAYVRDVLLPAMRDGAAETGRPVPRVATVVHAAVARPGRDMVDTAFAAARAHLSAPHYTDMLRQAGIPAEASHPRKGAELLVESGTFVSGTPQEIAAGLDVYRAHGVGEVILNLCGVLNAHGLGAAITDLTDILTAVDGTHG</sequence>